<dbReference type="RefSeq" id="WP_073376042.1">
    <property type="nucleotide sequence ID" value="NZ_FQXS01000012.1"/>
</dbReference>
<evidence type="ECO:0000256" key="1">
    <source>
        <dbReference type="ARBA" id="ARBA00004141"/>
    </source>
</evidence>
<organism evidence="7 8">
    <name type="scientific">Desulfofustis glycolicus DSM 9705</name>
    <dbReference type="NCBI Taxonomy" id="1121409"/>
    <lineage>
        <taxon>Bacteria</taxon>
        <taxon>Pseudomonadati</taxon>
        <taxon>Thermodesulfobacteriota</taxon>
        <taxon>Desulfobulbia</taxon>
        <taxon>Desulfobulbales</taxon>
        <taxon>Desulfocapsaceae</taxon>
        <taxon>Desulfofustis</taxon>
    </lineage>
</organism>
<keyword evidence="8" id="KW-1185">Reference proteome</keyword>
<dbReference type="OrthoDB" id="5431870at2"/>
<evidence type="ECO:0000259" key="6">
    <source>
        <dbReference type="Pfam" id="PF04893"/>
    </source>
</evidence>
<feature type="transmembrane region" description="Helical" evidence="5">
    <location>
        <begin position="171"/>
        <end position="189"/>
    </location>
</feature>
<proteinExistence type="predicted"/>
<evidence type="ECO:0000256" key="5">
    <source>
        <dbReference type="SAM" id="Phobius"/>
    </source>
</evidence>
<sequence length="191" mass="20615">MPRYLDLLPALATGKEEVFRLALEGKARPVMLINIAILGTLFGLSNLIGVIGQAGSEALTGRMLLLLSLLLILYGIFTMFAVLFGLTLIYWAAAKAFGGPGGLVLVLELIGLATLPFWLFAPLLNYAIRFRPDDGAVMSIFLVPLLLSFVWSFVLIKKSMVVGQGLSEGKATLAVACMWIFSVSAIYVFSP</sequence>
<comment type="subcellular location">
    <subcellularLocation>
        <location evidence="1">Membrane</location>
        <topology evidence="1">Multi-pass membrane protein</topology>
    </subcellularLocation>
</comment>
<evidence type="ECO:0000256" key="3">
    <source>
        <dbReference type="ARBA" id="ARBA00022989"/>
    </source>
</evidence>
<dbReference type="EMBL" id="FQXS01000012">
    <property type="protein sequence ID" value="SHH85828.1"/>
    <property type="molecule type" value="Genomic_DNA"/>
</dbReference>
<dbReference type="Pfam" id="PF04893">
    <property type="entry name" value="Yip1"/>
    <property type="match status" value="1"/>
</dbReference>
<feature type="domain" description="Yip1" evidence="6">
    <location>
        <begin position="31"/>
        <end position="184"/>
    </location>
</feature>
<feature type="transmembrane region" description="Helical" evidence="5">
    <location>
        <begin position="136"/>
        <end position="156"/>
    </location>
</feature>
<gene>
    <name evidence="7" type="ORF">SAMN02745124_02255</name>
</gene>
<feature type="transmembrane region" description="Helical" evidence="5">
    <location>
        <begin position="31"/>
        <end position="52"/>
    </location>
</feature>
<dbReference type="AlphaFoldDB" id="A0A1M5WEK5"/>
<evidence type="ECO:0000256" key="4">
    <source>
        <dbReference type="ARBA" id="ARBA00023136"/>
    </source>
</evidence>
<feature type="transmembrane region" description="Helical" evidence="5">
    <location>
        <begin position="64"/>
        <end position="91"/>
    </location>
</feature>
<name>A0A1M5WEK5_9BACT</name>
<keyword evidence="3 5" id="KW-1133">Transmembrane helix</keyword>
<accession>A0A1M5WEK5</accession>
<evidence type="ECO:0000313" key="8">
    <source>
        <dbReference type="Proteomes" id="UP000184139"/>
    </source>
</evidence>
<keyword evidence="4 5" id="KW-0472">Membrane</keyword>
<feature type="transmembrane region" description="Helical" evidence="5">
    <location>
        <begin position="103"/>
        <end position="124"/>
    </location>
</feature>
<protein>
    <submittedName>
        <fullName evidence="7">Yip1 domain-containing protein</fullName>
    </submittedName>
</protein>
<keyword evidence="2 5" id="KW-0812">Transmembrane</keyword>
<evidence type="ECO:0000313" key="7">
    <source>
        <dbReference type="EMBL" id="SHH85828.1"/>
    </source>
</evidence>
<reference evidence="7 8" key="1">
    <citation type="submission" date="2016-11" db="EMBL/GenBank/DDBJ databases">
        <authorList>
            <person name="Jaros S."/>
            <person name="Januszkiewicz K."/>
            <person name="Wedrychowicz H."/>
        </authorList>
    </citation>
    <scope>NUCLEOTIDE SEQUENCE [LARGE SCALE GENOMIC DNA]</scope>
    <source>
        <strain evidence="7 8">DSM 9705</strain>
    </source>
</reference>
<dbReference type="InterPro" id="IPR006977">
    <property type="entry name" value="Yip1_dom"/>
</dbReference>
<evidence type="ECO:0000256" key="2">
    <source>
        <dbReference type="ARBA" id="ARBA00022692"/>
    </source>
</evidence>
<dbReference type="Proteomes" id="UP000184139">
    <property type="component" value="Unassembled WGS sequence"/>
</dbReference>
<dbReference type="GO" id="GO:0016020">
    <property type="term" value="C:membrane"/>
    <property type="evidence" value="ECO:0007669"/>
    <property type="project" value="UniProtKB-SubCell"/>
</dbReference>
<dbReference type="STRING" id="1121409.SAMN02745124_02255"/>